<evidence type="ECO:0000313" key="2">
    <source>
        <dbReference type="Proteomes" id="UP000018211"/>
    </source>
</evidence>
<name>A0AAV2VZX6_9VIBR</name>
<sequence length="39" mass="4294">MLADSSEQTAVMLLQSSKIYLDALCVLLHQSKFVPDLNA</sequence>
<comment type="caution">
    <text evidence="1">The sequence shown here is derived from an EMBL/GenBank/DDBJ whole genome shotgun (WGS) entry which is preliminary data.</text>
</comment>
<dbReference type="AlphaFoldDB" id="A0AAV2VZX6"/>
<gene>
    <name evidence="1" type="ORF">VIBNISOn1_p0158</name>
</gene>
<accession>A0AAV2VZX6</accession>
<dbReference type="Proteomes" id="UP000018211">
    <property type="component" value="Unassembled WGS sequence"/>
</dbReference>
<organism evidence="1 2">
    <name type="scientific">Vibrio nigripulchritudo SOn1</name>
    <dbReference type="NCBI Taxonomy" id="1238450"/>
    <lineage>
        <taxon>Bacteria</taxon>
        <taxon>Pseudomonadati</taxon>
        <taxon>Pseudomonadota</taxon>
        <taxon>Gammaproteobacteria</taxon>
        <taxon>Vibrionales</taxon>
        <taxon>Vibrionaceae</taxon>
        <taxon>Vibrio</taxon>
    </lineage>
</organism>
<reference evidence="1 2" key="1">
    <citation type="journal article" date="2013" name="ISME J.">
        <title>Comparative genomics of pathogenic lineages of Vibrio nigripulchritudo identifies virulence-associated traits.</title>
        <authorList>
            <person name="Goudenege D."/>
            <person name="Labreuche Y."/>
            <person name="Krin E."/>
            <person name="Ansquer D."/>
            <person name="Mangenot S."/>
            <person name="Calteau A."/>
            <person name="Medigue C."/>
            <person name="Mazel D."/>
            <person name="Polz M.F."/>
            <person name="Le Roux F."/>
        </authorList>
    </citation>
    <scope>NUCLEOTIDE SEQUENCE [LARGE SCALE GENOMIC DNA]</scope>
    <source>
        <strain evidence="1 2">SOn1</strain>
    </source>
</reference>
<dbReference type="EMBL" id="CAOF01000200">
    <property type="protein sequence ID" value="CCO50321.1"/>
    <property type="molecule type" value="Genomic_DNA"/>
</dbReference>
<proteinExistence type="predicted"/>
<evidence type="ECO:0000313" key="1">
    <source>
        <dbReference type="EMBL" id="CCO50321.1"/>
    </source>
</evidence>
<protein>
    <submittedName>
        <fullName evidence="1">Uncharacterized protein</fullName>
    </submittedName>
</protein>